<protein>
    <submittedName>
        <fullName evidence="1">Uncharacterized protein</fullName>
    </submittedName>
</protein>
<feature type="non-terminal residue" evidence="1">
    <location>
        <position position="1"/>
    </location>
</feature>
<proteinExistence type="predicted"/>
<dbReference type="EMBL" id="BART01042370">
    <property type="protein sequence ID" value="GAH22601.1"/>
    <property type="molecule type" value="Genomic_DNA"/>
</dbReference>
<accession>X1DNS9</accession>
<reference evidence="1" key="1">
    <citation type="journal article" date="2014" name="Front. Microbiol.">
        <title>High frequency of phylogenetically diverse reductive dehalogenase-homologous genes in deep subseafloor sedimentary metagenomes.</title>
        <authorList>
            <person name="Kawai M."/>
            <person name="Futagami T."/>
            <person name="Toyoda A."/>
            <person name="Takaki Y."/>
            <person name="Nishi S."/>
            <person name="Hori S."/>
            <person name="Arai W."/>
            <person name="Tsubouchi T."/>
            <person name="Morono Y."/>
            <person name="Uchiyama I."/>
            <person name="Ito T."/>
            <person name="Fujiyama A."/>
            <person name="Inagaki F."/>
            <person name="Takami H."/>
        </authorList>
    </citation>
    <scope>NUCLEOTIDE SEQUENCE</scope>
    <source>
        <strain evidence="1">Expedition CK06-06</strain>
    </source>
</reference>
<organism evidence="1">
    <name type="scientific">marine sediment metagenome</name>
    <dbReference type="NCBI Taxonomy" id="412755"/>
    <lineage>
        <taxon>unclassified sequences</taxon>
        <taxon>metagenomes</taxon>
        <taxon>ecological metagenomes</taxon>
    </lineage>
</organism>
<evidence type="ECO:0000313" key="1">
    <source>
        <dbReference type="EMBL" id="GAH22601.1"/>
    </source>
</evidence>
<dbReference type="AlphaFoldDB" id="X1DNS9"/>
<feature type="non-terminal residue" evidence="1">
    <location>
        <position position="34"/>
    </location>
</feature>
<gene>
    <name evidence="1" type="ORF">S01H4_67390</name>
</gene>
<comment type="caution">
    <text evidence="1">The sequence shown here is derived from an EMBL/GenBank/DDBJ whole genome shotgun (WGS) entry which is preliminary data.</text>
</comment>
<sequence length="34" mass="3718">GGISNSELRKAFMIVYGAVIKKKYEKSSKVIVSS</sequence>
<name>X1DNS9_9ZZZZ</name>